<keyword evidence="5" id="KW-0946">Virion</keyword>
<comment type="subcellular location">
    <subcellularLocation>
        <location evidence="1">Virion</location>
    </subcellularLocation>
</comment>
<dbReference type="SUPFAM" id="SSF88645">
    <property type="entry name" value="ssDNA viruses"/>
    <property type="match status" value="1"/>
</dbReference>
<dbReference type="InterPro" id="IPR003514">
    <property type="entry name" value="Microviridae_protein_F"/>
</dbReference>
<evidence type="ECO:0000256" key="1">
    <source>
        <dbReference type="ARBA" id="ARBA00004328"/>
    </source>
</evidence>
<organism evidence="6">
    <name type="scientific">Microvirus mar37</name>
    <dbReference type="NCBI Taxonomy" id="2851171"/>
    <lineage>
        <taxon>Viruses</taxon>
        <taxon>Monodnaviria</taxon>
        <taxon>Sangervirae</taxon>
        <taxon>Phixviricota</taxon>
        <taxon>Malgrandaviricetes</taxon>
        <taxon>Petitvirales</taxon>
        <taxon>Microviridae</taxon>
    </lineage>
</organism>
<evidence type="ECO:0000256" key="2">
    <source>
        <dbReference type="ARBA" id="ARBA00009963"/>
    </source>
</evidence>
<dbReference type="Gene3D" id="2.60.169.10">
    <property type="entry name" value="Microviridae F protein"/>
    <property type="match status" value="2"/>
</dbReference>
<evidence type="ECO:0000256" key="5">
    <source>
        <dbReference type="ARBA" id="ARBA00022844"/>
    </source>
</evidence>
<dbReference type="EMBL" id="MZ089783">
    <property type="protein sequence ID" value="QXN75186.1"/>
    <property type="molecule type" value="Genomic_DNA"/>
</dbReference>
<proteinExistence type="inferred from homology"/>
<keyword evidence="4" id="KW-0167">Capsid protein</keyword>
<comment type="similarity">
    <text evidence="2">Belongs to the microviridae F protein family.</text>
</comment>
<dbReference type="GO" id="GO:0039615">
    <property type="term" value="C:T=1 icosahedral viral capsid"/>
    <property type="evidence" value="ECO:0007669"/>
    <property type="project" value="UniProtKB-KW"/>
</dbReference>
<dbReference type="InterPro" id="IPR016184">
    <property type="entry name" value="Capsid/spike_ssDNA_virus"/>
</dbReference>
<sequence>MLLLNLKGFYKMVNTSVPLTRDELFSRVPKSNALTYSTFPRDHRHLLACDASYMIPILVDEVLPGDIFELRGRHLNRLLTSVKPFMDNLYARFIFTYTPTRLVWDKFKNLMGEKRRPDDPDYTNYEVPMLNSGSTGVAVGSIFDFAGITPGVPNLKFNALPFRCMNLFYNEFVRDENLQDIRWVGGSGTTDDQKRQSEFGDSDDINNYSLFRICKKHDYFTSGLPFQQFGPAQTVSIGSRAPVLTSAVTDFSAQGVSPNSNPLYWASAITGNFYTARGRSLGIHNGVVEDPSSMYTATSAQESSAISFTGANVVPANLYADLTSVTGFTISDFRTSFQIQAVKELLARMGHRYKEVVYGEFGVTISDSTLQRPEFLGSYTIPFNIVPVASTAETADNPQGNLSAFGYTDNSEHFGFAKAFEEHGYIIGYMVVQTDQTYQQGLERMWSRERKFDFYTPLLADISEQPIKMKELLAQGADVKDSSDNIVDEKTFNFQEAWAEYRYKPSRVSGKMRSQVDGTLDIWHLATKFSPTILDGENLGVPYNSDFIQDNTRETLERVLAVKDEPQIESDNYFFYKCTREMPIYSVPSYLLGRL</sequence>
<reference evidence="6" key="1">
    <citation type="submission" date="2021-04" db="EMBL/GenBank/DDBJ databases">
        <title>Genomes of microviruses identified in yellow-bellied marmot fecal samples.</title>
        <authorList>
            <person name="Varsani A."/>
            <person name="Kraberger S."/>
            <person name="Chatterjee A."/>
            <person name="Richet C."/>
            <person name="Fontenele R.S."/>
            <person name="Schmidlin K."/>
            <person name="Blumstein D.T."/>
        </authorList>
    </citation>
    <scope>NUCLEOTIDE SEQUENCE</scope>
    <source>
        <strain evidence="6">Mar37</strain>
    </source>
</reference>
<accession>A0A8F5MLQ1</accession>
<evidence type="ECO:0000256" key="4">
    <source>
        <dbReference type="ARBA" id="ARBA00022561"/>
    </source>
</evidence>
<keyword evidence="3" id="KW-1140">T=1 icosahedral capsid protein</keyword>
<dbReference type="InterPro" id="IPR037002">
    <property type="entry name" value="Microviridae_protein_F_sf"/>
</dbReference>
<name>A0A8F5MLQ1_9VIRU</name>
<evidence type="ECO:0000256" key="3">
    <source>
        <dbReference type="ARBA" id="ARBA00022431"/>
    </source>
</evidence>
<protein>
    <submittedName>
        <fullName evidence="6">Major capsid protein</fullName>
    </submittedName>
</protein>
<evidence type="ECO:0000313" key="6">
    <source>
        <dbReference type="EMBL" id="QXN75186.1"/>
    </source>
</evidence>
<dbReference type="GO" id="GO:0005198">
    <property type="term" value="F:structural molecule activity"/>
    <property type="evidence" value="ECO:0007669"/>
    <property type="project" value="InterPro"/>
</dbReference>
<dbReference type="Pfam" id="PF02305">
    <property type="entry name" value="Phage_F"/>
    <property type="match status" value="1"/>
</dbReference>